<keyword evidence="1" id="KW-0378">Hydrolase</keyword>
<keyword evidence="2" id="KW-1185">Reference proteome</keyword>
<dbReference type="AlphaFoldDB" id="A0A2R3J291"/>
<dbReference type="GO" id="GO:0016787">
    <property type="term" value="F:hydrolase activity"/>
    <property type="evidence" value="ECO:0007669"/>
    <property type="project" value="UniProtKB-KW"/>
</dbReference>
<proteinExistence type="predicted"/>
<sequence length="84" mass="8942">MDPFDILVCGEVSAAYSVRGFACRPDARGSRRSSALEQAGVEAATTLFIDDHLPNVESARTLGIVAEHYDGSAACLERIRACLA</sequence>
<dbReference type="EMBL" id="CP027169">
    <property type="protein sequence ID" value="AVK08289.1"/>
    <property type="molecule type" value="Genomic_DNA"/>
</dbReference>
<organism evidence="1 2">
    <name type="scientific">Pseudomonas paraeruginosa</name>
    <dbReference type="NCBI Taxonomy" id="2994495"/>
    <lineage>
        <taxon>Bacteria</taxon>
        <taxon>Pseudomonadati</taxon>
        <taxon>Pseudomonadota</taxon>
        <taxon>Gammaproteobacteria</taxon>
        <taxon>Pseudomonadales</taxon>
        <taxon>Pseudomonadaceae</taxon>
        <taxon>Pseudomonas</taxon>
    </lineage>
</organism>
<dbReference type="InterPro" id="IPR023214">
    <property type="entry name" value="HAD_sf"/>
</dbReference>
<dbReference type="Gene3D" id="3.40.50.1000">
    <property type="entry name" value="HAD superfamily/HAD-like"/>
    <property type="match status" value="1"/>
</dbReference>
<protein>
    <submittedName>
        <fullName evidence="1">Haloacid dehalogenase-like hydrolase family protein</fullName>
    </submittedName>
</protein>
<evidence type="ECO:0000313" key="2">
    <source>
        <dbReference type="Proteomes" id="UP000238390"/>
    </source>
</evidence>
<reference evidence="1 2" key="1">
    <citation type="submission" date="2018-02" db="EMBL/GenBank/DDBJ databases">
        <title>FDA/CDC Antimicrobial Resistant Isolate Bank Genome Sequencing.</title>
        <authorList>
            <person name="Benahmed F.H."/>
            <person name="Lutgring J.D."/>
            <person name="Yoo B."/>
            <person name="Machado M."/>
            <person name="Brown A."/>
            <person name="McAllister G."/>
            <person name="Perry A."/>
            <person name="Halpin A.L."/>
            <person name="Vavikolanu K."/>
            <person name="Ott S."/>
            <person name="Zhao X."/>
            <person name="Tallon L.J."/>
            <person name="Sadzewicz L."/>
            <person name="Aluvathingal J."/>
            <person name="Nadendla S."/>
            <person name="Voskania-kordi A."/>
            <person name="Simonyan V."/>
            <person name="Patel J."/>
            <person name="Shawar R.M."/>
        </authorList>
    </citation>
    <scope>NUCLEOTIDE SEQUENCE [LARGE SCALE GENOMIC DNA]</scope>
    <source>
        <strain evidence="1 2">AR_0356</strain>
    </source>
</reference>
<evidence type="ECO:0000313" key="1">
    <source>
        <dbReference type="EMBL" id="AVK08289.1"/>
    </source>
</evidence>
<dbReference type="InterPro" id="IPR036412">
    <property type="entry name" value="HAD-like_sf"/>
</dbReference>
<accession>A0A2R3J291</accession>
<dbReference type="Proteomes" id="UP000238390">
    <property type="component" value="Chromosome"/>
</dbReference>
<name>A0A2R3J291_9PSED</name>
<dbReference type="SUPFAM" id="SSF56784">
    <property type="entry name" value="HAD-like"/>
    <property type="match status" value="1"/>
</dbReference>
<gene>
    <name evidence="1" type="ORF">CSB93_4469</name>
</gene>